<evidence type="ECO:0000256" key="2">
    <source>
        <dbReference type="ARBA" id="ARBA00022801"/>
    </source>
</evidence>
<feature type="region of interest" description="Disordered" evidence="3">
    <location>
        <begin position="512"/>
        <end position="553"/>
    </location>
</feature>
<feature type="region of interest" description="Disordered" evidence="3">
    <location>
        <begin position="377"/>
        <end position="400"/>
    </location>
</feature>
<sequence>MPVTAWPPHEQGIWHVMSREPLRPLRAAARRAAAVPGALRHRRRARRTAPAPSLARTPRPWVRALALAAVTLLGAWLGLLVVGSVEAPVGPVDTRMSLRPSPDGGTEIDVPPLGSLELDSHTAPLGLDVDIDQLDPERARALVDHPERISGLEEQISRDVQAGARDLAVRSCVAVLAGATALGLAVYRRPRPALAAGGLALTLLAASGATAYATWNPKSVLEPRFSGLLAGAPSVVGNARSIVTEFDVYQQELARLVTNVTKLYDATSTLPTYRPDPGTIRVLHVSDIHLNPAAWHIIASLVEQYGIDVIVDTGDTMDHGTAAENGFLDPVEDLEAPYVWVRGNHDSETTQEYLEDLENTHVLDEGESVVVDGVRIAGTGDPQFTPDRSVVAEGDESERSAGRELAGAIRESAARGEPVHIAAAHNPIAAQQTDGSVPLVLSGHVHRRETRVMEDGTRLMIVGSTGGGGLRAVEGDEPQQVMATVLYLDQDTKRLQAWDEITLGGLGLTTAEVSRHLPEEVEPGGTPSPDPSPDSSPSPSGTPSGRPSEEPSD</sequence>
<dbReference type="Proteomes" id="UP001500058">
    <property type="component" value="Unassembled WGS sequence"/>
</dbReference>
<keyword evidence="4" id="KW-1133">Transmembrane helix</keyword>
<feature type="compositionally biased region" description="Low complexity" evidence="3">
    <location>
        <begin position="537"/>
        <end position="546"/>
    </location>
</feature>
<feature type="transmembrane region" description="Helical" evidence="4">
    <location>
        <begin position="194"/>
        <end position="215"/>
    </location>
</feature>
<name>A0ABN3IKE3_9ACTN</name>
<evidence type="ECO:0000259" key="5">
    <source>
        <dbReference type="Pfam" id="PF00149"/>
    </source>
</evidence>
<dbReference type="Gene3D" id="3.60.21.10">
    <property type="match status" value="1"/>
</dbReference>
<dbReference type="InterPro" id="IPR004843">
    <property type="entry name" value="Calcineurin-like_PHP"/>
</dbReference>
<evidence type="ECO:0000313" key="6">
    <source>
        <dbReference type="EMBL" id="GAA2407275.1"/>
    </source>
</evidence>
<keyword evidence="7" id="KW-1185">Reference proteome</keyword>
<gene>
    <name evidence="6" type="ORF">GCM10010420_39190</name>
</gene>
<feature type="transmembrane region" description="Helical" evidence="4">
    <location>
        <begin position="64"/>
        <end position="85"/>
    </location>
</feature>
<evidence type="ECO:0000313" key="7">
    <source>
        <dbReference type="Proteomes" id="UP001500058"/>
    </source>
</evidence>
<dbReference type="Pfam" id="PF00149">
    <property type="entry name" value="Metallophos"/>
    <property type="match status" value="1"/>
</dbReference>
<feature type="transmembrane region" description="Helical" evidence="4">
    <location>
        <begin position="167"/>
        <end position="187"/>
    </location>
</feature>
<feature type="region of interest" description="Disordered" evidence="3">
    <location>
        <begin position="36"/>
        <end position="55"/>
    </location>
</feature>
<evidence type="ECO:0000256" key="4">
    <source>
        <dbReference type="SAM" id="Phobius"/>
    </source>
</evidence>
<comment type="caution">
    <text evidence="6">The sequence shown here is derived from an EMBL/GenBank/DDBJ whole genome shotgun (WGS) entry which is preliminary data.</text>
</comment>
<reference evidence="6 7" key="1">
    <citation type="journal article" date="2019" name="Int. J. Syst. Evol. Microbiol.">
        <title>The Global Catalogue of Microorganisms (GCM) 10K type strain sequencing project: providing services to taxonomists for standard genome sequencing and annotation.</title>
        <authorList>
            <consortium name="The Broad Institute Genomics Platform"/>
            <consortium name="The Broad Institute Genome Sequencing Center for Infectious Disease"/>
            <person name="Wu L."/>
            <person name="Ma J."/>
        </authorList>
    </citation>
    <scope>NUCLEOTIDE SEQUENCE [LARGE SCALE GENOMIC DNA]</scope>
    <source>
        <strain evidence="6 7">JCM 6921</strain>
    </source>
</reference>
<protein>
    <submittedName>
        <fullName evidence="6">Metallophosphoesterase</fullName>
    </submittedName>
</protein>
<feature type="compositionally biased region" description="Pro residues" evidence="3">
    <location>
        <begin position="526"/>
        <end position="536"/>
    </location>
</feature>
<dbReference type="InterPro" id="IPR051158">
    <property type="entry name" value="Metallophosphoesterase_sf"/>
</dbReference>
<dbReference type="SUPFAM" id="SSF56300">
    <property type="entry name" value="Metallo-dependent phosphatases"/>
    <property type="match status" value="1"/>
</dbReference>
<accession>A0ABN3IKE3</accession>
<dbReference type="PANTHER" id="PTHR31302">
    <property type="entry name" value="TRANSMEMBRANE PROTEIN WITH METALLOPHOSPHOESTERASE DOMAIN-RELATED"/>
    <property type="match status" value="1"/>
</dbReference>
<evidence type="ECO:0000256" key="1">
    <source>
        <dbReference type="ARBA" id="ARBA00022723"/>
    </source>
</evidence>
<dbReference type="InterPro" id="IPR029052">
    <property type="entry name" value="Metallo-depent_PP-like"/>
</dbReference>
<keyword evidence="2" id="KW-0378">Hydrolase</keyword>
<proteinExistence type="predicted"/>
<keyword evidence="4" id="KW-0472">Membrane</keyword>
<dbReference type="PANTHER" id="PTHR31302:SF31">
    <property type="entry name" value="PHOSPHODIESTERASE YAEI"/>
    <property type="match status" value="1"/>
</dbReference>
<dbReference type="EMBL" id="BAAATJ010000019">
    <property type="protein sequence ID" value="GAA2407275.1"/>
    <property type="molecule type" value="Genomic_DNA"/>
</dbReference>
<keyword evidence="4" id="KW-0812">Transmembrane</keyword>
<evidence type="ECO:0000256" key="3">
    <source>
        <dbReference type="SAM" id="MobiDB-lite"/>
    </source>
</evidence>
<organism evidence="6 7">
    <name type="scientific">Streptomyces glaucosporus</name>
    <dbReference type="NCBI Taxonomy" id="284044"/>
    <lineage>
        <taxon>Bacteria</taxon>
        <taxon>Bacillati</taxon>
        <taxon>Actinomycetota</taxon>
        <taxon>Actinomycetes</taxon>
        <taxon>Kitasatosporales</taxon>
        <taxon>Streptomycetaceae</taxon>
        <taxon>Streptomyces</taxon>
    </lineage>
</organism>
<keyword evidence="1" id="KW-0479">Metal-binding</keyword>
<feature type="domain" description="Calcineurin-like phosphoesterase" evidence="5">
    <location>
        <begin position="280"/>
        <end position="447"/>
    </location>
</feature>